<feature type="domain" description="Cadherin" evidence="9">
    <location>
        <begin position="67"/>
        <end position="182"/>
    </location>
</feature>
<dbReference type="GO" id="GO:0005509">
    <property type="term" value="F:calcium ion binding"/>
    <property type="evidence" value="ECO:0007669"/>
    <property type="project" value="UniProtKB-UniRule"/>
</dbReference>
<dbReference type="PANTHER" id="PTHR24027">
    <property type="entry name" value="CADHERIN-23"/>
    <property type="match status" value="1"/>
</dbReference>
<dbReference type="InterPro" id="IPR015919">
    <property type="entry name" value="Cadherin-like_sf"/>
</dbReference>
<dbReference type="SUPFAM" id="SSF49313">
    <property type="entry name" value="Cadherin-like"/>
    <property type="match status" value="2"/>
</dbReference>
<keyword evidence="5 8" id="KW-0106">Calcium</keyword>
<comment type="subcellular location">
    <subcellularLocation>
        <location evidence="1">Membrane</location>
        <topology evidence="1">Single-pass membrane protein</topology>
    </subcellularLocation>
</comment>
<dbReference type="PRINTS" id="PR00205">
    <property type="entry name" value="CADHERIN"/>
</dbReference>
<evidence type="ECO:0000313" key="10">
    <source>
        <dbReference type="EMBL" id="VUZ47184.1"/>
    </source>
</evidence>
<dbReference type="GO" id="GO:0016477">
    <property type="term" value="P:cell migration"/>
    <property type="evidence" value="ECO:0007669"/>
    <property type="project" value="TreeGrafter"/>
</dbReference>
<dbReference type="GO" id="GO:0007156">
    <property type="term" value="P:homophilic cell adhesion via plasma membrane adhesion molecules"/>
    <property type="evidence" value="ECO:0007669"/>
    <property type="project" value="InterPro"/>
</dbReference>
<dbReference type="EMBL" id="CABIJS010000222">
    <property type="protein sequence ID" value="VUZ47184.1"/>
    <property type="molecule type" value="Genomic_DNA"/>
</dbReference>
<feature type="non-terminal residue" evidence="10">
    <location>
        <position position="183"/>
    </location>
</feature>
<organism evidence="10 11">
    <name type="scientific">Hymenolepis diminuta</name>
    <name type="common">Rat tapeworm</name>
    <dbReference type="NCBI Taxonomy" id="6216"/>
    <lineage>
        <taxon>Eukaryota</taxon>
        <taxon>Metazoa</taxon>
        <taxon>Spiralia</taxon>
        <taxon>Lophotrochozoa</taxon>
        <taxon>Platyhelminthes</taxon>
        <taxon>Cestoda</taxon>
        <taxon>Eucestoda</taxon>
        <taxon>Cyclophyllidea</taxon>
        <taxon>Hymenolepididae</taxon>
        <taxon>Hymenolepis</taxon>
    </lineage>
</organism>
<evidence type="ECO:0000313" key="11">
    <source>
        <dbReference type="Proteomes" id="UP000321570"/>
    </source>
</evidence>
<dbReference type="SMART" id="SM00112">
    <property type="entry name" value="CA"/>
    <property type="match status" value="2"/>
</dbReference>
<feature type="non-terminal residue" evidence="10">
    <location>
        <position position="1"/>
    </location>
</feature>
<accession>A0A564YKU9</accession>
<evidence type="ECO:0000256" key="5">
    <source>
        <dbReference type="ARBA" id="ARBA00022837"/>
    </source>
</evidence>
<evidence type="ECO:0000256" key="3">
    <source>
        <dbReference type="ARBA" id="ARBA00022729"/>
    </source>
</evidence>
<sequence length="183" mass="20387">RIDPRSGRLWTVPALDAEEQVDDASGEGRKYVFYVVATDDGVPERRSSSALMNIFVDDINDNPPAFEHYHYNFEVEENAPVGTVVGQVSVRDADRTEANRKVRFSLRGRPEDLFLVDIDRTTGQMNMRRPVDYEKQSSISLTVVAENDAPLASPSISGRPPSSSAYQTEASVIINVLNVNDNR</sequence>
<dbReference type="InterPro" id="IPR020894">
    <property type="entry name" value="Cadherin_CS"/>
</dbReference>
<dbReference type="CDD" id="cd11304">
    <property type="entry name" value="Cadherin_repeat"/>
    <property type="match status" value="2"/>
</dbReference>
<feature type="domain" description="Cadherin" evidence="9">
    <location>
        <begin position="1"/>
        <end position="66"/>
    </location>
</feature>
<dbReference type="AlphaFoldDB" id="A0A564YKU9"/>
<dbReference type="InterPro" id="IPR039808">
    <property type="entry name" value="Cadherin"/>
</dbReference>
<dbReference type="Gene3D" id="2.60.40.60">
    <property type="entry name" value="Cadherins"/>
    <property type="match status" value="2"/>
</dbReference>
<evidence type="ECO:0000256" key="2">
    <source>
        <dbReference type="ARBA" id="ARBA00022692"/>
    </source>
</evidence>
<evidence type="ECO:0000259" key="9">
    <source>
        <dbReference type="PROSITE" id="PS50268"/>
    </source>
</evidence>
<keyword evidence="11" id="KW-1185">Reference proteome</keyword>
<dbReference type="Pfam" id="PF00028">
    <property type="entry name" value="Cadherin"/>
    <property type="match status" value="1"/>
</dbReference>
<dbReference type="PROSITE" id="PS00232">
    <property type="entry name" value="CADHERIN_1"/>
    <property type="match status" value="1"/>
</dbReference>
<keyword evidence="7" id="KW-0472">Membrane</keyword>
<reference evidence="10 11" key="1">
    <citation type="submission" date="2019-07" db="EMBL/GenBank/DDBJ databases">
        <authorList>
            <person name="Jastrzebski P J."/>
            <person name="Paukszto L."/>
            <person name="Jastrzebski P J."/>
        </authorList>
    </citation>
    <scope>NUCLEOTIDE SEQUENCE [LARGE SCALE GENOMIC DNA]</scope>
    <source>
        <strain evidence="10 11">WMS-il1</strain>
    </source>
</reference>
<dbReference type="GO" id="GO:0016342">
    <property type="term" value="C:catenin complex"/>
    <property type="evidence" value="ECO:0007669"/>
    <property type="project" value="TreeGrafter"/>
</dbReference>
<evidence type="ECO:0000256" key="7">
    <source>
        <dbReference type="ARBA" id="ARBA00023136"/>
    </source>
</evidence>
<evidence type="ECO:0000256" key="8">
    <source>
        <dbReference type="PROSITE-ProRule" id="PRU00043"/>
    </source>
</evidence>
<dbReference type="PROSITE" id="PS50268">
    <property type="entry name" value="CADHERIN_2"/>
    <property type="match status" value="2"/>
</dbReference>
<dbReference type="InterPro" id="IPR002126">
    <property type="entry name" value="Cadherin-like_dom"/>
</dbReference>
<keyword evidence="3" id="KW-0732">Signal</keyword>
<dbReference type="GO" id="GO:0031175">
    <property type="term" value="P:neuron projection development"/>
    <property type="evidence" value="ECO:0007669"/>
    <property type="project" value="TreeGrafter"/>
</dbReference>
<protein>
    <recommendedName>
        <fullName evidence="9">Cadherin domain-containing protein</fullName>
    </recommendedName>
</protein>
<gene>
    <name evidence="10" type="ORF">WMSIL1_LOCUS6338</name>
</gene>
<keyword evidence="2" id="KW-0812">Transmembrane</keyword>
<dbReference type="GO" id="GO:0045296">
    <property type="term" value="F:cadherin binding"/>
    <property type="evidence" value="ECO:0007669"/>
    <property type="project" value="TreeGrafter"/>
</dbReference>
<dbReference type="GO" id="GO:0008013">
    <property type="term" value="F:beta-catenin binding"/>
    <property type="evidence" value="ECO:0007669"/>
    <property type="project" value="TreeGrafter"/>
</dbReference>
<dbReference type="FunFam" id="2.60.40.60:FF:000033">
    <property type="entry name" value="FAT atypical cadherin 1"/>
    <property type="match status" value="1"/>
</dbReference>
<proteinExistence type="predicted"/>
<evidence type="ECO:0000256" key="4">
    <source>
        <dbReference type="ARBA" id="ARBA00022737"/>
    </source>
</evidence>
<dbReference type="Proteomes" id="UP000321570">
    <property type="component" value="Unassembled WGS sequence"/>
</dbReference>
<evidence type="ECO:0000256" key="1">
    <source>
        <dbReference type="ARBA" id="ARBA00004167"/>
    </source>
</evidence>
<keyword evidence="6" id="KW-1133">Transmembrane helix</keyword>
<name>A0A564YKU9_HYMDI</name>
<evidence type="ECO:0000256" key="6">
    <source>
        <dbReference type="ARBA" id="ARBA00022989"/>
    </source>
</evidence>
<dbReference type="PANTHER" id="PTHR24027:SF438">
    <property type="entry name" value="CADHERIN 23"/>
    <property type="match status" value="1"/>
</dbReference>
<keyword evidence="4" id="KW-0677">Repeat</keyword>